<dbReference type="Proteomes" id="UP000271339">
    <property type="component" value="Unassembled WGS sequence"/>
</dbReference>
<keyword evidence="1" id="KW-0677">Repeat</keyword>
<feature type="repeat" description="TPR" evidence="3">
    <location>
        <begin position="290"/>
        <end position="323"/>
    </location>
</feature>
<dbReference type="SMART" id="SM00028">
    <property type="entry name" value="TPR"/>
    <property type="match status" value="2"/>
</dbReference>
<accession>A0A3L9YWR2</accession>
<dbReference type="InterPro" id="IPR051012">
    <property type="entry name" value="CellSynth/LPSAsmb/PSIAsmb"/>
</dbReference>
<evidence type="ECO:0000313" key="4">
    <source>
        <dbReference type="EMBL" id="RMA64220.1"/>
    </source>
</evidence>
<reference evidence="4 5" key="1">
    <citation type="submission" date="2018-10" db="EMBL/GenBank/DDBJ databases">
        <title>Genomic Encyclopedia of Archaeal and Bacterial Type Strains, Phase II (KMG-II): from individual species to whole genera.</title>
        <authorList>
            <person name="Goeker M."/>
        </authorList>
    </citation>
    <scope>NUCLEOTIDE SEQUENCE [LARGE SCALE GENOMIC DNA]</scope>
    <source>
        <strain evidence="4 5">DSM 23424</strain>
    </source>
</reference>
<evidence type="ECO:0000313" key="5">
    <source>
        <dbReference type="Proteomes" id="UP000271339"/>
    </source>
</evidence>
<evidence type="ECO:0000256" key="3">
    <source>
        <dbReference type="PROSITE-ProRule" id="PRU00339"/>
    </source>
</evidence>
<organism evidence="4 5">
    <name type="scientific">Ulvibacter antarcticus</name>
    <dbReference type="NCBI Taxonomy" id="442714"/>
    <lineage>
        <taxon>Bacteria</taxon>
        <taxon>Pseudomonadati</taxon>
        <taxon>Bacteroidota</taxon>
        <taxon>Flavobacteriia</taxon>
        <taxon>Flavobacteriales</taxon>
        <taxon>Flavobacteriaceae</taxon>
        <taxon>Ulvibacter</taxon>
    </lineage>
</organism>
<dbReference type="Gene3D" id="1.25.40.10">
    <property type="entry name" value="Tetratricopeptide repeat domain"/>
    <property type="match status" value="1"/>
</dbReference>
<dbReference type="EMBL" id="REFC01000012">
    <property type="protein sequence ID" value="RMA64220.1"/>
    <property type="molecule type" value="Genomic_DNA"/>
</dbReference>
<dbReference type="PROSITE" id="PS50005">
    <property type="entry name" value="TPR"/>
    <property type="match status" value="1"/>
</dbReference>
<dbReference type="AlphaFoldDB" id="A0A3L9YWR2"/>
<dbReference type="RefSeq" id="WP_121906687.1">
    <property type="nucleotide sequence ID" value="NZ_REFC01000012.1"/>
</dbReference>
<gene>
    <name evidence="4" type="ORF">BXY75_1090</name>
</gene>
<sequence>MKKHSILAALFMVTAISFGQKKELKKAEKALASGDITEAMSQLDMAESMMSGADTNQQVQFYTLKGEVQSQKAGDDIDKLKMAADAFLKAKELSGDSDSRVEEGIQNLRVNLVNSAIKDQNTKNFDRAAKKLYTSYTISKKDTSDLYYAAGNALNNKDFDSALKYYEILNDLGYSGIKTELVATNKISGEVEVFNSEVERNLMLKSGEFIKPEARVTSSDRGEILRNMTLIYLEQGNEEKAKALMKVARSENPDDPSLVRAEADMAYKMGDMVNYKRLIKEVVALDPENPELYFNLGVSSAELKEFEEAMTYYEKALELDDTYNKARINIATLILKDETAIVDEMNNLGTSRADNQRYDVLKEQRNNVYHKALPYLETVVNAGTDKIEILRTLMNIYSQTGEDVKYKEMKAIVQQMEGGQ</sequence>
<name>A0A3L9YWR2_9FLAO</name>
<dbReference type="PANTHER" id="PTHR45586:SF1">
    <property type="entry name" value="LIPOPOLYSACCHARIDE ASSEMBLY PROTEIN B"/>
    <property type="match status" value="1"/>
</dbReference>
<dbReference type="InterPro" id="IPR019734">
    <property type="entry name" value="TPR_rpt"/>
</dbReference>
<evidence type="ECO:0000256" key="1">
    <source>
        <dbReference type="ARBA" id="ARBA00022737"/>
    </source>
</evidence>
<evidence type="ECO:0000256" key="2">
    <source>
        <dbReference type="ARBA" id="ARBA00022803"/>
    </source>
</evidence>
<dbReference type="PROSITE" id="PS50293">
    <property type="entry name" value="TPR_REGION"/>
    <property type="match status" value="1"/>
</dbReference>
<dbReference type="SUPFAM" id="SSF48452">
    <property type="entry name" value="TPR-like"/>
    <property type="match status" value="1"/>
</dbReference>
<dbReference type="Pfam" id="PF00515">
    <property type="entry name" value="TPR_1"/>
    <property type="match status" value="1"/>
</dbReference>
<dbReference type="OrthoDB" id="1149028at2"/>
<keyword evidence="2 3" id="KW-0802">TPR repeat</keyword>
<protein>
    <submittedName>
        <fullName evidence="4">Tetratricopeptide repeat protein</fullName>
    </submittedName>
</protein>
<keyword evidence="5" id="KW-1185">Reference proteome</keyword>
<proteinExistence type="predicted"/>
<comment type="caution">
    <text evidence="4">The sequence shown here is derived from an EMBL/GenBank/DDBJ whole genome shotgun (WGS) entry which is preliminary data.</text>
</comment>
<dbReference type="InterPro" id="IPR011990">
    <property type="entry name" value="TPR-like_helical_dom_sf"/>
</dbReference>
<dbReference type="PANTHER" id="PTHR45586">
    <property type="entry name" value="TPR REPEAT-CONTAINING PROTEIN PA4667"/>
    <property type="match status" value="1"/>
</dbReference>